<name>A0ABT9PLV4_9ACTO</name>
<organism evidence="10 11">
    <name type="scientific">Trueperella abortisuis</name>
    <dbReference type="NCBI Taxonomy" id="445930"/>
    <lineage>
        <taxon>Bacteria</taxon>
        <taxon>Bacillati</taxon>
        <taxon>Actinomycetota</taxon>
        <taxon>Actinomycetes</taxon>
        <taxon>Actinomycetales</taxon>
        <taxon>Actinomycetaceae</taxon>
        <taxon>Trueperella</taxon>
    </lineage>
</organism>
<feature type="region of interest" description="Disordered" evidence="9">
    <location>
        <begin position="54"/>
        <end position="74"/>
    </location>
</feature>
<keyword evidence="6" id="KW-0238">DNA-binding</keyword>
<evidence type="ECO:0000256" key="5">
    <source>
        <dbReference type="ARBA" id="ARBA00023124"/>
    </source>
</evidence>
<dbReference type="PANTHER" id="PTHR13604:SF0">
    <property type="entry name" value="ABASIC SITE PROCESSING PROTEIN HMCES"/>
    <property type="match status" value="1"/>
</dbReference>
<proteinExistence type="inferred from homology"/>
<evidence type="ECO:0000256" key="9">
    <source>
        <dbReference type="SAM" id="MobiDB-lite"/>
    </source>
</evidence>
<dbReference type="InterPro" id="IPR036590">
    <property type="entry name" value="SRAP-like"/>
</dbReference>
<protein>
    <recommendedName>
        <fullName evidence="8">Abasic site processing protein</fullName>
        <ecNumber evidence="8">3.4.-.-</ecNumber>
    </recommendedName>
</protein>
<accession>A0ABT9PLV4</accession>
<dbReference type="InterPro" id="IPR003738">
    <property type="entry name" value="SRAP"/>
</dbReference>
<evidence type="ECO:0000256" key="8">
    <source>
        <dbReference type="RuleBase" id="RU364100"/>
    </source>
</evidence>
<comment type="caution">
    <text evidence="10">The sequence shown here is derived from an EMBL/GenBank/DDBJ whole genome shotgun (WGS) entry which is preliminary data.</text>
</comment>
<keyword evidence="2 8" id="KW-0645">Protease</keyword>
<evidence type="ECO:0000313" key="11">
    <source>
        <dbReference type="Proteomes" id="UP001230145"/>
    </source>
</evidence>
<evidence type="ECO:0000256" key="3">
    <source>
        <dbReference type="ARBA" id="ARBA00022763"/>
    </source>
</evidence>
<keyword evidence="3" id="KW-0227">DNA damage</keyword>
<evidence type="ECO:0000313" key="10">
    <source>
        <dbReference type="EMBL" id="MDP9832910.1"/>
    </source>
</evidence>
<dbReference type="RefSeq" id="WP_307635054.1">
    <property type="nucleotide sequence ID" value="NZ_JAUSQL010000001.1"/>
</dbReference>
<reference evidence="10 11" key="1">
    <citation type="submission" date="2023-07" db="EMBL/GenBank/DDBJ databases">
        <title>Sequencing the genomes of 1000 actinobacteria strains.</title>
        <authorList>
            <person name="Klenk H.-P."/>
        </authorList>
    </citation>
    <scope>NUCLEOTIDE SEQUENCE [LARGE SCALE GENOMIC DNA]</scope>
    <source>
        <strain evidence="10 11">DSM 19515</strain>
    </source>
</reference>
<keyword evidence="11" id="KW-1185">Reference proteome</keyword>
<dbReference type="EC" id="3.4.-.-" evidence="8"/>
<dbReference type="Proteomes" id="UP001230145">
    <property type="component" value="Unassembled WGS sequence"/>
</dbReference>
<keyword evidence="4 8" id="KW-0378">Hydrolase</keyword>
<evidence type="ECO:0000256" key="4">
    <source>
        <dbReference type="ARBA" id="ARBA00022801"/>
    </source>
</evidence>
<keyword evidence="7" id="KW-0456">Lyase</keyword>
<evidence type="ECO:0000256" key="6">
    <source>
        <dbReference type="ARBA" id="ARBA00023125"/>
    </source>
</evidence>
<keyword evidence="5" id="KW-0190">Covalent protein-DNA linkage</keyword>
<evidence type="ECO:0000256" key="7">
    <source>
        <dbReference type="ARBA" id="ARBA00023239"/>
    </source>
</evidence>
<gene>
    <name evidence="10" type="ORF">J2S45_001589</name>
</gene>
<comment type="similarity">
    <text evidence="1 8">Belongs to the SOS response-associated peptidase family.</text>
</comment>
<dbReference type="PANTHER" id="PTHR13604">
    <property type="entry name" value="DC12-RELATED"/>
    <property type="match status" value="1"/>
</dbReference>
<evidence type="ECO:0000256" key="1">
    <source>
        <dbReference type="ARBA" id="ARBA00008136"/>
    </source>
</evidence>
<dbReference type="EMBL" id="JAUSQL010000001">
    <property type="protein sequence ID" value="MDP9832910.1"/>
    <property type="molecule type" value="Genomic_DNA"/>
</dbReference>
<dbReference type="Pfam" id="PF02586">
    <property type="entry name" value="SRAP"/>
    <property type="match status" value="1"/>
</dbReference>
<dbReference type="Gene3D" id="3.90.1680.10">
    <property type="entry name" value="SOS response associated peptidase-like"/>
    <property type="match status" value="1"/>
</dbReference>
<dbReference type="SUPFAM" id="SSF143081">
    <property type="entry name" value="BB1717-like"/>
    <property type="match status" value="1"/>
</dbReference>
<feature type="compositionally biased region" description="Pro residues" evidence="9">
    <location>
        <begin position="63"/>
        <end position="73"/>
    </location>
</feature>
<sequence length="249" mass="27609">MCGRYATMGRRDIQLEFRLDVVADSYAPSPSWNVAPTQDVPIIVERRPLPGDEWLDDAVAQPTPTPPGTPAGPAPDVVRALTPAFWGLIPPWAKNASRPMINARMETLAEKPSFAPALRKRRCIFPAAGYFEWRKPDRTPFYIYRDNAPLALAGLYGWFKDGEDWLLTATIVTRAARGELAQIHDRTPLILNPDEYDMWLDPTLQDPTLLEALSRPGPRLSFHEVGRAVGNVSNNSPDNIAAVSGTPQV</sequence>
<evidence type="ECO:0000256" key="2">
    <source>
        <dbReference type="ARBA" id="ARBA00022670"/>
    </source>
</evidence>